<proteinExistence type="predicted"/>
<evidence type="ECO:0000256" key="2">
    <source>
        <dbReference type="SAM" id="SignalP"/>
    </source>
</evidence>
<dbReference type="HOGENOM" id="CLU_2089387_0_0_1"/>
<evidence type="ECO:0000256" key="1">
    <source>
        <dbReference type="SAM" id="MobiDB-lite"/>
    </source>
</evidence>
<feature type="compositionally biased region" description="Basic residues" evidence="1">
    <location>
        <begin position="106"/>
        <end position="117"/>
    </location>
</feature>
<sequence>MPPCRAALLVAAACQLAGAQFGNLAVDWGTDGSAKLSSSSSKVASTAKVVAGETRRTNLAELAAQGVGRLREVVESFEMGGCDACTADGHWVAKAREPDPPSPARTRLRAGRACGRR</sequence>
<dbReference type="EnsemblProtists" id="EOD08422">
    <property type="protein sequence ID" value="EOD08422"/>
    <property type="gene ID" value="EMIHUDRAFT_438352"/>
</dbReference>
<reference evidence="4" key="1">
    <citation type="journal article" date="2013" name="Nature">
        <title>Pan genome of the phytoplankton Emiliania underpins its global distribution.</title>
        <authorList>
            <person name="Read B.A."/>
            <person name="Kegel J."/>
            <person name="Klute M.J."/>
            <person name="Kuo A."/>
            <person name="Lefebvre S.C."/>
            <person name="Maumus F."/>
            <person name="Mayer C."/>
            <person name="Miller J."/>
            <person name="Monier A."/>
            <person name="Salamov A."/>
            <person name="Young J."/>
            <person name="Aguilar M."/>
            <person name="Claverie J.M."/>
            <person name="Frickenhaus S."/>
            <person name="Gonzalez K."/>
            <person name="Herman E.K."/>
            <person name="Lin Y.C."/>
            <person name="Napier J."/>
            <person name="Ogata H."/>
            <person name="Sarno A.F."/>
            <person name="Shmutz J."/>
            <person name="Schroeder D."/>
            <person name="de Vargas C."/>
            <person name="Verret F."/>
            <person name="von Dassow P."/>
            <person name="Valentin K."/>
            <person name="Van de Peer Y."/>
            <person name="Wheeler G."/>
            <person name="Dacks J.B."/>
            <person name="Delwiche C.F."/>
            <person name="Dyhrman S.T."/>
            <person name="Glockner G."/>
            <person name="John U."/>
            <person name="Richards T."/>
            <person name="Worden A.Z."/>
            <person name="Zhang X."/>
            <person name="Grigoriev I.V."/>
            <person name="Allen A.E."/>
            <person name="Bidle K."/>
            <person name="Borodovsky M."/>
            <person name="Bowler C."/>
            <person name="Brownlee C."/>
            <person name="Cock J.M."/>
            <person name="Elias M."/>
            <person name="Gladyshev V.N."/>
            <person name="Groth M."/>
            <person name="Guda C."/>
            <person name="Hadaegh A."/>
            <person name="Iglesias-Rodriguez M.D."/>
            <person name="Jenkins J."/>
            <person name="Jones B.M."/>
            <person name="Lawson T."/>
            <person name="Leese F."/>
            <person name="Lindquist E."/>
            <person name="Lobanov A."/>
            <person name="Lomsadze A."/>
            <person name="Malik S.B."/>
            <person name="Marsh M.E."/>
            <person name="Mackinder L."/>
            <person name="Mock T."/>
            <person name="Mueller-Roeber B."/>
            <person name="Pagarete A."/>
            <person name="Parker M."/>
            <person name="Probert I."/>
            <person name="Quesneville H."/>
            <person name="Raines C."/>
            <person name="Rensing S.A."/>
            <person name="Riano-Pachon D.M."/>
            <person name="Richier S."/>
            <person name="Rokitta S."/>
            <person name="Shiraiwa Y."/>
            <person name="Soanes D.M."/>
            <person name="van der Giezen M."/>
            <person name="Wahlund T.M."/>
            <person name="Williams B."/>
            <person name="Wilson W."/>
            <person name="Wolfe G."/>
            <person name="Wurch L.L."/>
        </authorList>
    </citation>
    <scope>NUCLEOTIDE SEQUENCE</scope>
</reference>
<dbReference type="Proteomes" id="UP000013827">
    <property type="component" value="Unassembled WGS sequence"/>
</dbReference>
<evidence type="ECO:0000313" key="4">
    <source>
        <dbReference type="Proteomes" id="UP000013827"/>
    </source>
</evidence>
<reference evidence="3" key="2">
    <citation type="submission" date="2024-10" db="UniProtKB">
        <authorList>
            <consortium name="EnsemblProtists"/>
        </authorList>
    </citation>
    <scope>IDENTIFICATION</scope>
</reference>
<dbReference type="RefSeq" id="XP_005760851.1">
    <property type="nucleotide sequence ID" value="XM_005760794.1"/>
</dbReference>
<feature type="region of interest" description="Disordered" evidence="1">
    <location>
        <begin position="95"/>
        <end position="117"/>
    </location>
</feature>
<keyword evidence="4" id="KW-1185">Reference proteome</keyword>
<dbReference type="KEGG" id="ehx:EMIHUDRAFT_438352"/>
<feature type="signal peptide" evidence="2">
    <location>
        <begin position="1"/>
        <end position="19"/>
    </location>
</feature>
<evidence type="ECO:0000313" key="3">
    <source>
        <dbReference type="EnsemblProtists" id="EOD08422"/>
    </source>
</evidence>
<dbReference type="PaxDb" id="2903-EOD08422"/>
<feature type="chain" id="PRO_5044190406" evidence="2">
    <location>
        <begin position="20"/>
        <end position="117"/>
    </location>
</feature>
<accession>A0A0D3IAY7</accession>
<organism evidence="3 4">
    <name type="scientific">Emiliania huxleyi (strain CCMP1516)</name>
    <dbReference type="NCBI Taxonomy" id="280463"/>
    <lineage>
        <taxon>Eukaryota</taxon>
        <taxon>Haptista</taxon>
        <taxon>Haptophyta</taxon>
        <taxon>Prymnesiophyceae</taxon>
        <taxon>Isochrysidales</taxon>
        <taxon>Noelaerhabdaceae</taxon>
        <taxon>Emiliania</taxon>
    </lineage>
</organism>
<keyword evidence="2" id="KW-0732">Signal</keyword>
<dbReference type="GeneID" id="17254509"/>
<dbReference type="AlphaFoldDB" id="A0A0D3IAY7"/>
<protein>
    <submittedName>
        <fullName evidence="3">Uncharacterized protein</fullName>
    </submittedName>
</protein>
<name>A0A0D3IAY7_EMIH1</name>